<organism evidence="3 4">
    <name type="scientific">Dreissena polymorpha</name>
    <name type="common">Zebra mussel</name>
    <name type="synonym">Mytilus polymorpha</name>
    <dbReference type="NCBI Taxonomy" id="45954"/>
    <lineage>
        <taxon>Eukaryota</taxon>
        <taxon>Metazoa</taxon>
        <taxon>Spiralia</taxon>
        <taxon>Lophotrochozoa</taxon>
        <taxon>Mollusca</taxon>
        <taxon>Bivalvia</taxon>
        <taxon>Autobranchia</taxon>
        <taxon>Heteroconchia</taxon>
        <taxon>Euheterodonta</taxon>
        <taxon>Imparidentia</taxon>
        <taxon>Neoheterodontei</taxon>
        <taxon>Myida</taxon>
        <taxon>Dreissenoidea</taxon>
        <taxon>Dreissenidae</taxon>
        <taxon>Dreissena</taxon>
    </lineage>
</organism>
<name>A0A9D4CYP5_DREPO</name>
<dbReference type="EMBL" id="JAIWYP010000011">
    <property type="protein sequence ID" value="KAH3734616.1"/>
    <property type="molecule type" value="Genomic_DNA"/>
</dbReference>
<reference evidence="3" key="2">
    <citation type="submission" date="2020-11" db="EMBL/GenBank/DDBJ databases">
        <authorList>
            <person name="McCartney M.A."/>
            <person name="Auch B."/>
            <person name="Kono T."/>
            <person name="Mallez S."/>
            <person name="Becker A."/>
            <person name="Gohl D.M."/>
            <person name="Silverstein K.A.T."/>
            <person name="Koren S."/>
            <person name="Bechman K.B."/>
            <person name="Herman A."/>
            <person name="Abrahante J.E."/>
            <person name="Garbe J."/>
        </authorList>
    </citation>
    <scope>NUCLEOTIDE SEQUENCE</scope>
    <source>
        <strain evidence="3">Duluth1</strain>
        <tissue evidence="3">Whole animal</tissue>
    </source>
</reference>
<dbReference type="AlphaFoldDB" id="A0A9D4CYP5"/>
<protein>
    <submittedName>
        <fullName evidence="3">Uncharacterized protein</fullName>
    </submittedName>
</protein>
<proteinExistence type="predicted"/>
<feature type="non-terminal residue" evidence="3">
    <location>
        <position position="1"/>
    </location>
</feature>
<keyword evidence="4" id="KW-1185">Reference proteome</keyword>
<feature type="coiled-coil region" evidence="1">
    <location>
        <begin position="167"/>
        <end position="240"/>
    </location>
</feature>
<sequence>EFICQAVGTMNEMCRTNEEKYITQIEDVKQMMKENGNKQNESNIKFQRDKDKRHILSQLNGVLQKRIRNLQTMKDDFLITFGQLGTQSDRESLKRLLEIDEQLQRRQDGLEETLSVEWSTKETMADQVSVTTDRGSCGKKSLSFGQAVKAKILELNKKIEDRACVSEQCLVKELDEVQEQLRKKTEEAAQLKRQIRHCKPEEKKHLQKRLEQNQKEVKALKKINKVLEIKNENLQQAMALMKAGYSQRGKENELSNLLKPIAEKDVELEIKWGGLKEQLKYIETESCLLDPCSEPSSVEDDAESGNMDPEPLKDGRAIKQWIDNMESFMRMRLKNSESEVEILQKYRGDMRKMIYMLQMIVGIQKDDSESRAYGRVNRDSLEQIVEKFVEISSNVQEELSILDRECSPALNRSETNKSVEEAIGNNGDDLKSIERAVQTWSEAMSLMFVRMLYSSAGVFTQDFRTYQKYQNAAANLMLILNGHFQTIAGLPTVIDNQLKTLHIFNIMQDSFARQIHEFSHIFQEIIYNWGLPKGQGLHVIETERKRCENRLADCKHTFGGRSTYYTHVAAEIASRMAILDQYNVHEFIC</sequence>
<accession>A0A9D4CYP5</accession>
<comment type="caution">
    <text evidence="3">The sequence shown here is derived from an EMBL/GenBank/DDBJ whole genome shotgun (WGS) entry which is preliminary data.</text>
</comment>
<gene>
    <name evidence="3" type="ORF">DPMN_041055</name>
</gene>
<evidence type="ECO:0000256" key="1">
    <source>
        <dbReference type="SAM" id="Coils"/>
    </source>
</evidence>
<feature type="region of interest" description="Disordered" evidence="2">
    <location>
        <begin position="292"/>
        <end position="313"/>
    </location>
</feature>
<evidence type="ECO:0000313" key="3">
    <source>
        <dbReference type="EMBL" id="KAH3734616.1"/>
    </source>
</evidence>
<reference evidence="3" key="1">
    <citation type="journal article" date="2019" name="bioRxiv">
        <title>The Genome of the Zebra Mussel, Dreissena polymorpha: A Resource for Invasive Species Research.</title>
        <authorList>
            <person name="McCartney M.A."/>
            <person name="Auch B."/>
            <person name="Kono T."/>
            <person name="Mallez S."/>
            <person name="Zhang Y."/>
            <person name="Obille A."/>
            <person name="Becker A."/>
            <person name="Abrahante J.E."/>
            <person name="Garbe J."/>
            <person name="Badalamenti J.P."/>
            <person name="Herman A."/>
            <person name="Mangelson H."/>
            <person name="Liachko I."/>
            <person name="Sullivan S."/>
            <person name="Sone E.D."/>
            <person name="Koren S."/>
            <person name="Silverstein K.A.T."/>
            <person name="Beckman K.B."/>
            <person name="Gohl D.M."/>
        </authorList>
    </citation>
    <scope>NUCLEOTIDE SEQUENCE</scope>
    <source>
        <strain evidence="3">Duluth1</strain>
        <tissue evidence="3">Whole animal</tissue>
    </source>
</reference>
<evidence type="ECO:0000256" key="2">
    <source>
        <dbReference type="SAM" id="MobiDB-lite"/>
    </source>
</evidence>
<dbReference type="Proteomes" id="UP000828390">
    <property type="component" value="Unassembled WGS sequence"/>
</dbReference>
<keyword evidence="1" id="KW-0175">Coiled coil</keyword>
<evidence type="ECO:0000313" key="4">
    <source>
        <dbReference type="Proteomes" id="UP000828390"/>
    </source>
</evidence>